<feature type="binding site" evidence="6">
    <location>
        <position position="260"/>
    </location>
    <ligand>
        <name>Fe cation</name>
        <dbReference type="ChEBI" id="CHEBI:24875"/>
        <note>catalytic</note>
    </ligand>
</feature>
<dbReference type="EMBL" id="CM029045">
    <property type="protein sequence ID" value="KAG2600668.1"/>
    <property type="molecule type" value="Genomic_DNA"/>
</dbReference>
<dbReference type="Proteomes" id="UP000823388">
    <property type="component" value="Chromosome 5K"/>
</dbReference>
<reference evidence="8" key="1">
    <citation type="submission" date="2020-05" db="EMBL/GenBank/DDBJ databases">
        <title>WGS assembly of Panicum virgatum.</title>
        <authorList>
            <person name="Lovell J.T."/>
            <person name="Jenkins J."/>
            <person name="Shu S."/>
            <person name="Juenger T.E."/>
            <person name="Schmutz J."/>
        </authorList>
    </citation>
    <scope>NUCLEOTIDE SEQUENCE</scope>
    <source>
        <strain evidence="8">AP13</strain>
    </source>
</reference>
<comment type="similarity">
    <text evidence="1">Belongs to the carotenoid oxygenase family.</text>
</comment>
<evidence type="ECO:0000256" key="2">
    <source>
        <dbReference type="ARBA" id="ARBA00022723"/>
    </source>
</evidence>
<evidence type="ECO:0000313" key="8">
    <source>
        <dbReference type="EMBL" id="KAG2600668.1"/>
    </source>
</evidence>
<evidence type="ECO:0000256" key="1">
    <source>
        <dbReference type="ARBA" id="ARBA00006787"/>
    </source>
</evidence>
<dbReference type="AlphaFoldDB" id="A0A8T0STW5"/>
<proteinExistence type="inferred from homology"/>
<organism evidence="8 9">
    <name type="scientific">Panicum virgatum</name>
    <name type="common">Blackwell switchgrass</name>
    <dbReference type="NCBI Taxonomy" id="38727"/>
    <lineage>
        <taxon>Eukaryota</taxon>
        <taxon>Viridiplantae</taxon>
        <taxon>Streptophyta</taxon>
        <taxon>Embryophyta</taxon>
        <taxon>Tracheophyta</taxon>
        <taxon>Spermatophyta</taxon>
        <taxon>Magnoliopsida</taxon>
        <taxon>Liliopsida</taxon>
        <taxon>Poales</taxon>
        <taxon>Poaceae</taxon>
        <taxon>PACMAD clade</taxon>
        <taxon>Panicoideae</taxon>
        <taxon>Panicodae</taxon>
        <taxon>Paniceae</taxon>
        <taxon>Panicinae</taxon>
        <taxon>Panicum</taxon>
        <taxon>Panicum sect. Hiantes</taxon>
    </lineage>
</organism>
<protein>
    <submittedName>
        <fullName evidence="8">Uncharacterized protein</fullName>
    </submittedName>
</protein>
<gene>
    <name evidence="8" type="ORF">PVAP13_5KG548200</name>
</gene>
<dbReference type="GO" id="GO:0009507">
    <property type="term" value="C:chloroplast"/>
    <property type="evidence" value="ECO:0007669"/>
    <property type="project" value="TreeGrafter"/>
</dbReference>
<keyword evidence="4" id="KW-0223">Dioxygenase</keyword>
<comment type="caution">
    <text evidence="8">The sequence shown here is derived from an EMBL/GenBank/DDBJ whole genome shotgun (WGS) entry which is preliminary data.</text>
</comment>
<keyword evidence="4" id="KW-0560">Oxidoreductase</keyword>
<dbReference type="GO" id="GO:0046872">
    <property type="term" value="F:metal ion binding"/>
    <property type="evidence" value="ECO:0007669"/>
    <property type="project" value="UniProtKB-KW"/>
</dbReference>
<comment type="cofactor">
    <cofactor evidence="6">
        <name>Fe(2+)</name>
        <dbReference type="ChEBI" id="CHEBI:29033"/>
    </cofactor>
    <text evidence="6">Binds 1 Fe(2+) ion per subunit.</text>
</comment>
<keyword evidence="5 6" id="KW-0408">Iron</keyword>
<dbReference type="PANTHER" id="PTHR10543:SF94">
    <property type="entry name" value="CAROTENOID CLEAVAGE DIOXYGENASE 8 HOMOLOG A, CHLOROPLASTIC"/>
    <property type="match status" value="1"/>
</dbReference>
<feature type="binding site" evidence="6">
    <location>
        <position position="327"/>
    </location>
    <ligand>
        <name>Fe cation</name>
        <dbReference type="ChEBI" id="CHEBI:24875"/>
        <note>catalytic</note>
    </ligand>
</feature>
<dbReference type="GO" id="GO:0016121">
    <property type="term" value="P:carotene catabolic process"/>
    <property type="evidence" value="ECO:0007669"/>
    <property type="project" value="TreeGrafter"/>
</dbReference>
<keyword evidence="3" id="KW-0809">Transit peptide</keyword>
<sequence length="408" mass="44375">MPATATATARRNRARPAKATTRPQEAAAARDGCTELSAWTSVRQERWEGELPVQGRLPDWLSGTYLRSGPGLWDADGGGGAFHYLFDGYATLVRVSFRQGRATGAHRLIESDAYVSAVESGGPVLLEFSQCPKPGNMLDRVSNAVGILSGAALTDNPNAGVLPLGDGRVLCLTESTKSSVLVDPETLATVGKFRYADGLGGMMMMIQSGHPIVTESELLKVLPDLARPGHLVVRMAAGSDKREVIGRVDCRGGPTPGWMHSFAVTENYVVVPEMPLRYSASRLLKGEPAPYYAFEWLPASGSYMHVMCRSTGKTVASVEVPPFMAIHYINAYEERGEDDGPAAAVIVDCCEHYGDPAIIETLALHRLRSFRDQDVLPDARYHTMYMHMVVALWQPMHQLLLSSRVTVS</sequence>
<evidence type="ECO:0000256" key="5">
    <source>
        <dbReference type="ARBA" id="ARBA00023004"/>
    </source>
</evidence>
<accession>A0A8T0STW5</accession>
<dbReference type="PANTHER" id="PTHR10543">
    <property type="entry name" value="BETA-CAROTENE DIOXYGENASE"/>
    <property type="match status" value="1"/>
</dbReference>
<evidence type="ECO:0000256" key="3">
    <source>
        <dbReference type="ARBA" id="ARBA00022946"/>
    </source>
</evidence>
<name>A0A8T0STW5_PANVG</name>
<evidence type="ECO:0000313" key="9">
    <source>
        <dbReference type="Proteomes" id="UP000823388"/>
    </source>
</evidence>
<keyword evidence="2 6" id="KW-0479">Metal-binding</keyword>
<evidence type="ECO:0000256" key="6">
    <source>
        <dbReference type="PIRSR" id="PIRSR604294-1"/>
    </source>
</evidence>
<keyword evidence="9" id="KW-1185">Reference proteome</keyword>
<feature type="binding site" evidence="6">
    <location>
        <position position="210"/>
    </location>
    <ligand>
        <name>Fe cation</name>
        <dbReference type="ChEBI" id="CHEBI:24875"/>
        <note>catalytic</note>
    </ligand>
</feature>
<dbReference type="Pfam" id="PF03055">
    <property type="entry name" value="RPE65"/>
    <property type="match status" value="1"/>
</dbReference>
<feature type="region of interest" description="Disordered" evidence="7">
    <location>
        <begin position="1"/>
        <end position="30"/>
    </location>
</feature>
<evidence type="ECO:0000256" key="7">
    <source>
        <dbReference type="SAM" id="MobiDB-lite"/>
    </source>
</evidence>
<dbReference type="GO" id="GO:0010436">
    <property type="term" value="F:carotenoid dioxygenase activity"/>
    <property type="evidence" value="ECO:0007669"/>
    <property type="project" value="TreeGrafter"/>
</dbReference>
<dbReference type="InterPro" id="IPR004294">
    <property type="entry name" value="Carotenoid_Oase"/>
</dbReference>
<evidence type="ECO:0000256" key="4">
    <source>
        <dbReference type="ARBA" id="ARBA00022964"/>
    </source>
</evidence>